<accession>A0ABU2MKS2</accession>
<dbReference type="RefSeq" id="WP_311703206.1">
    <property type="nucleotide sequence ID" value="NZ_JAVREL010000002.1"/>
</dbReference>
<reference evidence="2" key="1">
    <citation type="submission" date="2023-07" db="EMBL/GenBank/DDBJ databases">
        <title>30 novel species of actinomycetes from the DSMZ collection.</title>
        <authorList>
            <person name="Nouioui I."/>
        </authorList>
    </citation>
    <scope>NUCLEOTIDE SEQUENCE [LARGE SCALE GENOMIC DNA]</scope>
    <source>
        <strain evidence="2">DSM 44938</strain>
    </source>
</reference>
<organism evidence="1 2">
    <name type="scientific">Streptomyces litchfieldiae</name>
    <dbReference type="NCBI Taxonomy" id="3075543"/>
    <lineage>
        <taxon>Bacteria</taxon>
        <taxon>Bacillati</taxon>
        <taxon>Actinomycetota</taxon>
        <taxon>Actinomycetes</taxon>
        <taxon>Kitasatosporales</taxon>
        <taxon>Streptomycetaceae</taxon>
        <taxon>Streptomyces</taxon>
    </lineage>
</organism>
<proteinExistence type="predicted"/>
<dbReference type="Proteomes" id="UP001183246">
    <property type="component" value="Unassembled WGS sequence"/>
</dbReference>
<name>A0ABU2MKS2_9ACTN</name>
<evidence type="ECO:0000313" key="1">
    <source>
        <dbReference type="EMBL" id="MDT0342076.1"/>
    </source>
</evidence>
<dbReference type="EMBL" id="JAVREL010000002">
    <property type="protein sequence ID" value="MDT0342076.1"/>
    <property type="molecule type" value="Genomic_DNA"/>
</dbReference>
<protein>
    <submittedName>
        <fullName evidence="1">Uncharacterized protein</fullName>
    </submittedName>
</protein>
<keyword evidence="2" id="KW-1185">Reference proteome</keyword>
<sequence length="155" mass="16691">MIASVASRDPGPLAQVQTTHNTDIVIASLAGDDKPCVSHLQRWMTSGDTAILRVNSAGILAKLPGAEKAAEVTRVLAHDEEVRHLYMTAVTARTCGDDWTTAGSIARDPAAYPHRARYLAQRFATEALNPRDAGARWCSSVMLRELSPLIGWSPG</sequence>
<evidence type="ECO:0000313" key="2">
    <source>
        <dbReference type="Proteomes" id="UP001183246"/>
    </source>
</evidence>
<comment type="caution">
    <text evidence="1">The sequence shown here is derived from an EMBL/GenBank/DDBJ whole genome shotgun (WGS) entry which is preliminary data.</text>
</comment>
<gene>
    <name evidence="1" type="ORF">RM590_05450</name>
</gene>